<dbReference type="KEGG" id="fsy:FsymDg_2990"/>
<evidence type="ECO:0000313" key="1">
    <source>
        <dbReference type="EMBL" id="AEH10307.1"/>
    </source>
</evidence>
<keyword evidence="2" id="KW-1185">Reference proteome</keyword>
<dbReference type="Proteomes" id="UP000001549">
    <property type="component" value="Chromosome"/>
</dbReference>
<dbReference type="EMBL" id="CP002801">
    <property type="protein sequence ID" value="AEH10307.1"/>
    <property type="molecule type" value="Genomic_DNA"/>
</dbReference>
<evidence type="ECO:0000313" key="2">
    <source>
        <dbReference type="Proteomes" id="UP000001549"/>
    </source>
</evidence>
<gene>
    <name evidence="1" type="ordered locus">FsymDg_2990</name>
</gene>
<dbReference type="AlphaFoldDB" id="F8AWT2"/>
<proteinExistence type="predicted"/>
<organism evidence="1 2">
    <name type="scientific">Candidatus Protofrankia datiscae</name>
    <dbReference type="NCBI Taxonomy" id="2716812"/>
    <lineage>
        <taxon>Bacteria</taxon>
        <taxon>Bacillati</taxon>
        <taxon>Actinomycetota</taxon>
        <taxon>Actinomycetes</taxon>
        <taxon>Frankiales</taxon>
        <taxon>Frankiaceae</taxon>
        <taxon>Protofrankia</taxon>
    </lineage>
</organism>
<sequence precursor="true">MLLAPVLALSPMSFRPLWGASAGTGARDGAA</sequence>
<dbReference type="HOGENOM" id="CLU_3396649_0_0_11"/>
<reference evidence="1 2" key="1">
    <citation type="submission" date="2011-05" db="EMBL/GenBank/DDBJ databases">
        <title>Complete sequence of chromosome of Frankia symbiont of Datisca glomerata.</title>
        <authorList>
            <consortium name="US DOE Joint Genome Institute"/>
            <person name="Lucas S."/>
            <person name="Han J."/>
            <person name="Lapidus A."/>
            <person name="Cheng J.-F."/>
            <person name="Goodwin L."/>
            <person name="Pitluck S."/>
            <person name="Peters L."/>
            <person name="Mikhailova N."/>
            <person name="Chertkov O."/>
            <person name="Teshima H."/>
            <person name="Han C."/>
            <person name="Tapia R."/>
            <person name="Land M."/>
            <person name="Hauser L."/>
            <person name="Kyrpides N."/>
            <person name="Ivanova N."/>
            <person name="Pagani I."/>
            <person name="Berry A."/>
            <person name="Pawlowski K."/>
            <person name="Persson T."/>
            <person name="Vanden Heuvel B."/>
            <person name="Benson D."/>
            <person name="Woyke T."/>
        </authorList>
    </citation>
    <scope>NUCLEOTIDE SEQUENCE [LARGE SCALE GENOMIC DNA]</scope>
    <source>
        <strain evidence="2">4085684</strain>
    </source>
</reference>
<name>F8AWT2_9ACTN</name>
<protein>
    <submittedName>
        <fullName evidence="1">Uncharacterized protein</fullName>
    </submittedName>
</protein>
<accession>F8AWT2</accession>
<dbReference type="STRING" id="656024.FsymDg_2990"/>